<dbReference type="Proteomes" id="UP000092154">
    <property type="component" value="Unassembled WGS sequence"/>
</dbReference>
<dbReference type="EMBL" id="KV450056">
    <property type="protein sequence ID" value="OAX30699.1"/>
    <property type="molecule type" value="Genomic_DNA"/>
</dbReference>
<feature type="chain" id="PRO_5008597267" evidence="2">
    <location>
        <begin position="20"/>
        <end position="235"/>
    </location>
</feature>
<dbReference type="SUPFAM" id="SSF55608">
    <property type="entry name" value="Homing endonucleases"/>
    <property type="match status" value="2"/>
</dbReference>
<comment type="function">
    <text evidence="1">Mitochondrial DNA endonuclease involved in intron homing.</text>
</comment>
<keyword evidence="2" id="KW-0732">Signal</keyword>
<dbReference type="GO" id="GO:0004519">
    <property type="term" value="F:endonuclease activity"/>
    <property type="evidence" value="ECO:0007669"/>
    <property type="project" value="UniProtKB-KW"/>
</dbReference>
<evidence type="ECO:0000256" key="2">
    <source>
        <dbReference type="SAM" id="SignalP"/>
    </source>
</evidence>
<protein>
    <submittedName>
        <fullName evidence="4">Endonuclease</fullName>
    </submittedName>
</protein>
<dbReference type="AlphaFoldDB" id="A0A1B7MDM1"/>
<reference evidence="4 5" key="1">
    <citation type="submission" date="2016-06" db="EMBL/GenBank/DDBJ databases">
        <title>Comparative genomics of the ectomycorrhizal sister species Rhizopogon vinicolor and Rhizopogon vesiculosus (Basidiomycota: Boletales) reveals a divergence of the mating type B locus.</title>
        <authorList>
            <consortium name="DOE Joint Genome Institute"/>
            <person name="Mujic A.B."/>
            <person name="Kuo A."/>
            <person name="Tritt A."/>
            <person name="Lipzen A."/>
            <person name="Chen C."/>
            <person name="Johnson J."/>
            <person name="Sharma A."/>
            <person name="Barry K."/>
            <person name="Grigoriev I.V."/>
            <person name="Spatafora J.W."/>
        </authorList>
    </citation>
    <scope>NUCLEOTIDE SEQUENCE [LARGE SCALE GENOMIC DNA]</scope>
    <source>
        <strain evidence="4 5">AM-OR11-026</strain>
    </source>
</reference>
<feature type="non-terminal residue" evidence="4">
    <location>
        <position position="235"/>
    </location>
</feature>
<keyword evidence="4" id="KW-0255">Endonuclease</keyword>
<evidence type="ECO:0000313" key="4">
    <source>
        <dbReference type="EMBL" id="OAX30699.1"/>
    </source>
</evidence>
<dbReference type="Pfam" id="PF00961">
    <property type="entry name" value="LAGLIDADG_1"/>
    <property type="match status" value="1"/>
</dbReference>
<dbReference type="InterPro" id="IPR004860">
    <property type="entry name" value="LAGLIDADG_dom"/>
</dbReference>
<accession>A0A1B7MDM1</accession>
<proteinExistence type="predicted"/>
<dbReference type="GO" id="GO:0005739">
    <property type="term" value="C:mitochondrion"/>
    <property type="evidence" value="ECO:0007669"/>
    <property type="project" value="UniProtKB-ARBA"/>
</dbReference>
<dbReference type="InterPro" id="IPR051289">
    <property type="entry name" value="LAGLIDADG_Endonuclease"/>
</dbReference>
<evidence type="ECO:0000256" key="1">
    <source>
        <dbReference type="ARBA" id="ARBA00002670"/>
    </source>
</evidence>
<feature type="signal peptide" evidence="2">
    <location>
        <begin position="1"/>
        <end position="19"/>
    </location>
</feature>
<sequence>MKNSLFNLWLEWFIGFCDADANFQVFPKKRSYKKKDGNLSEYYNIGYGFHISLSIKDKSLLEKMKTQLNSIGHIYVYPLRDEVRWAVTKKSELIYLIETVFEKQPLLTQHQRNRYARLRYGVLNSLNRVETLEEYKQILLKNYVKTEIAESYYTSGTAFYNRILGFINGEGCFHVHKKGHLVFYIEHTDKQVLELIKRSLNLTPTIIDRGNRNNTRQVTYSLTISSKKDILSIKD</sequence>
<keyword evidence="4" id="KW-0540">Nuclease</keyword>
<feature type="domain" description="Homing endonuclease LAGLIDADG" evidence="3">
    <location>
        <begin position="14"/>
        <end position="111"/>
    </location>
</feature>
<organism evidence="4 5">
    <name type="scientific">Rhizopogon vinicolor AM-OR11-026</name>
    <dbReference type="NCBI Taxonomy" id="1314800"/>
    <lineage>
        <taxon>Eukaryota</taxon>
        <taxon>Fungi</taxon>
        <taxon>Dikarya</taxon>
        <taxon>Basidiomycota</taxon>
        <taxon>Agaricomycotina</taxon>
        <taxon>Agaricomycetes</taxon>
        <taxon>Agaricomycetidae</taxon>
        <taxon>Boletales</taxon>
        <taxon>Suillineae</taxon>
        <taxon>Rhizopogonaceae</taxon>
        <taxon>Rhizopogon</taxon>
    </lineage>
</organism>
<evidence type="ECO:0000313" key="5">
    <source>
        <dbReference type="Proteomes" id="UP000092154"/>
    </source>
</evidence>
<keyword evidence="5" id="KW-1185">Reference proteome</keyword>
<gene>
    <name evidence="4" type="ORF">K503DRAFT_704924</name>
</gene>
<dbReference type="Gene3D" id="3.10.28.10">
    <property type="entry name" value="Homing endonucleases"/>
    <property type="match status" value="2"/>
</dbReference>
<dbReference type="PANTHER" id="PTHR36181">
    <property type="entry name" value="INTRON-ENCODED ENDONUCLEASE AI3-RELATED"/>
    <property type="match status" value="1"/>
</dbReference>
<name>A0A1B7MDM1_9AGAM</name>
<keyword evidence="4" id="KW-0378">Hydrolase</keyword>
<dbReference type="InParanoid" id="A0A1B7MDM1"/>
<dbReference type="PANTHER" id="PTHR36181:SF2">
    <property type="entry name" value="INTRON-ENCODED ENDONUCLEASE AI3-RELATED"/>
    <property type="match status" value="1"/>
</dbReference>
<evidence type="ECO:0000259" key="3">
    <source>
        <dbReference type="Pfam" id="PF00961"/>
    </source>
</evidence>
<dbReference type="InterPro" id="IPR027434">
    <property type="entry name" value="Homing_endonucl"/>
</dbReference>